<dbReference type="AlphaFoldDB" id="A0A5C3KL03"/>
<keyword evidence="4" id="KW-1185">Reference proteome</keyword>
<dbReference type="OrthoDB" id="2564234at2759"/>
<feature type="compositionally biased region" description="Low complexity" evidence="1">
    <location>
        <begin position="390"/>
        <end position="399"/>
    </location>
</feature>
<evidence type="ECO:0008006" key="5">
    <source>
        <dbReference type="Google" id="ProtNLM"/>
    </source>
</evidence>
<gene>
    <name evidence="3" type="ORF">FA15DRAFT_101863</name>
</gene>
<evidence type="ECO:0000256" key="1">
    <source>
        <dbReference type="SAM" id="MobiDB-lite"/>
    </source>
</evidence>
<feature type="region of interest" description="Disordered" evidence="1">
    <location>
        <begin position="358"/>
        <end position="399"/>
    </location>
</feature>
<proteinExistence type="predicted"/>
<dbReference type="EMBL" id="ML210283">
    <property type="protein sequence ID" value="TFK20940.1"/>
    <property type="molecule type" value="Genomic_DNA"/>
</dbReference>
<feature type="transmembrane region" description="Helical" evidence="2">
    <location>
        <begin position="294"/>
        <end position="320"/>
    </location>
</feature>
<feature type="region of interest" description="Disordered" evidence="1">
    <location>
        <begin position="456"/>
        <end position="510"/>
    </location>
</feature>
<keyword evidence="2" id="KW-0812">Transmembrane</keyword>
<evidence type="ECO:0000313" key="3">
    <source>
        <dbReference type="EMBL" id="TFK20940.1"/>
    </source>
</evidence>
<feature type="compositionally biased region" description="Polar residues" evidence="1">
    <location>
        <begin position="499"/>
        <end position="510"/>
    </location>
</feature>
<dbReference type="Gene3D" id="2.60.120.260">
    <property type="entry name" value="Galactose-binding domain-like"/>
    <property type="match status" value="2"/>
</dbReference>
<feature type="compositionally biased region" description="Pro residues" evidence="1">
    <location>
        <begin position="477"/>
        <end position="488"/>
    </location>
</feature>
<keyword evidence="2" id="KW-0472">Membrane</keyword>
<sequence>MPNAILTIEDDSPLIAYSGTDWLAGTREDPSISRYSGGSYMRTNETNGRATFTFYGSEVHFFGARRSTYGFYQFVVNGTPTSPGNAGSGNAGSSANDVFQSDLTTTSVRPVTNSRNIIVLQAGSDTGVDIDAISWKFPVGNDDEPLIVNTYQENHPAFSYSSDSAWRATPVSTNTFSGGSARNSSEAGSSFTFNFEGAAVSLYGPVGPGCARYIVVADSESPEEFVCQRTFYRNNMLYHRAGFGPGKHSLTVTLGREGGFFIIDSAQVWTAPSLGGSFAGGSGGSTSKSETLSVGAGVGIGIGALFGVLLLLGLLGWFLLKRSAKRQNRTLHFGFMPKPEREGQEKWGAVLNVPPVPFGGERTGSVTHSRNASVSRLVPHNPEPVEESHSSLVHNTSLSSSQFAHTPSALSTTFTASQIGASSMQRAASVDATLTEESSEPVAVPDKIRREQEALAGLTTPPRQGGSSSAAVGSPQPLIPMPAVPPPMYTADDPHHLSGRTTPQNTPHRS</sequence>
<accession>A0A5C3KL03</accession>
<keyword evidence="2" id="KW-1133">Transmembrane helix</keyword>
<name>A0A5C3KL03_COPMA</name>
<organism evidence="3 4">
    <name type="scientific">Coprinopsis marcescibilis</name>
    <name type="common">Agaric fungus</name>
    <name type="synonym">Psathyrella marcescibilis</name>
    <dbReference type="NCBI Taxonomy" id="230819"/>
    <lineage>
        <taxon>Eukaryota</taxon>
        <taxon>Fungi</taxon>
        <taxon>Dikarya</taxon>
        <taxon>Basidiomycota</taxon>
        <taxon>Agaricomycotina</taxon>
        <taxon>Agaricomycetes</taxon>
        <taxon>Agaricomycetidae</taxon>
        <taxon>Agaricales</taxon>
        <taxon>Agaricineae</taxon>
        <taxon>Psathyrellaceae</taxon>
        <taxon>Coprinopsis</taxon>
    </lineage>
</organism>
<protein>
    <recommendedName>
        <fullName evidence="5">Transmembrane protein</fullName>
    </recommendedName>
</protein>
<feature type="compositionally biased region" description="Polar residues" evidence="1">
    <location>
        <begin position="461"/>
        <end position="471"/>
    </location>
</feature>
<feature type="compositionally biased region" description="Polar residues" evidence="1">
    <location>
        <begin position="364"/>
        <end position="374"/>
    </location>
</feature>
<evidence type="ECO:0000256" key="2">
    <source>
        <dbReference type="SAM" id="Phobius"/>
    </source>
</evidence>
<reference evidence="3 4" key="1">
    <citation type="journal article" date="2019" name="Nat. Ecol. Evol.">
        <title>Megaphylogeny resolves global patterns of mushroom evolution.</title>
        <authorList>
            <person name="Varga T."/>
            <person name="Krizsan K."/>
            <person name="Foldi C."/>
            <person name="Dima B."/>
            <person name="Sanchez-Garcia M."/>
            <person name="Sanchez-Ramirez S."/>
            <person name="Szollosi G.J."/>
            <person name="Szarkandi J.G."/>
            <person name="Papp V."/>
            <person name="Albert L."/>
            <person name="Andreopoulos W."/>
            <person name="Angelini C."/>
            <person name="Antonin V."/>
            <person name="Barry K.W."/>
            <person name="Bougher N.L."/>
            <person name="Buchanan P."/>
            <person name="Buyck B."/>
            <person name="Bense V."/>
            <person name="Catcheside P."/>
            <person name="Chovatia M."/>
            <person name="Cooper J."/>
            <person name="Damon W."/>
            <person name="Desjardin D."/>
            <person name="Finy P."/>
            <person name="Geml J."/>
            <person name="Haridas S."/>
            <person name="Hughes K."/>
            <person name="Justo A."/>
            <person name="Karasinski D."/>
            <person name="Kautmanova I."/>
            <person name="Kiss B."/>
            <person name="Kocsube S."/>
            <person name="Kotiranta H."/>
            <person name="LaButti K.M."/>
            <person name="Lechner B.E."/>
            <person name="Liimatainen K."/>
            <person name="Lipzen A."/>
            <person name="Lukacs Z."/>
            <person name="Mihaltcheva S."/>
            <person name="Morgado L.N."/>
            <person name="Niskanen T."/>
            <person name="Noordeloos M.E."/>
            <person name="Ohm R.A."/>
            <person name="Ortiz-Santana B."/>
            <person name="Ovrebo C."/>
            <person name="Racz N."/>
            <person name="Riley R."/>
            <person name="Savchenko A."/>
            <person name="Shiryaev A."/>
            <person name="Soop K."/>
            <person name="Spirin V."/>
            <person name="Szebenyi C."/>
            <person name="Tomsovsky M."/>
            <person name="Tulloss R.E."/>
            <person name="Uehling J."/>
            <person name="Grigoriev I.V."/>
            <person name="Vagvolgyi C."/>
            <person name="Papp T."/>
            <person name="Martin F.M."/>
            <person name="Miettinen O."/>
            <person name="Hibbett D.S."/>
            <person name="Nagy L.G."/>
        </authorList>
    </citation>
    <scope>NUCLEOTIDE SEQUENCE [LARGE SCALE GENOMIC DNA]</scope>
    <source>
        <strain evidence="3 4">CBS 121175</strain>
    </source>
</reference>
<dbReference type="Proteomes" id="UP000307440">
    <property type="component" value="Unassembled WGS sequence"/>
</dbReference>
<dbReference type="STRING" id="230819.A0A5C3KL03"/>
<evidence type="ECO:0000313" key="4">
    <source>
        <dbReference type="Proteomes" id="UP000307440"/>
    </source>
</evidence>